<feature type="binding site" evidence="6">
    <location>
        <position position="93"/>
    </location>
    <ligand>
        <name>S-adenosyl-L-methionine</name>
        <dbReference type="ChEBI" id="CHEBI:59789"/>
    </ligand>
</feature>
<feature type="region of interest" description="Disordered" evidence="7">
    <location>
        <begin position="1"/>
        <end position="22"/>
    </location>
</feature>
<protein>
    <recommendedName>
        <fullName evidence="6">Ribosomal RNA small subunit methyltransferase G</fullName>
        <ecNumber evidence="6">2.1.1.-</ecNumber>
    </recommendedName>
    <alternativeName>
        <fullName evidence="6">16S rRNA 7-methylguanosine methyltransferase</fullName>
        <shortName evidence="6">16S rRNA m7G methyltransferase</shortName>
    </alternativeName>
</protein>
<dbReference type="GO" id="GO:0070043">
    <property type="term" value="F:rRNA (guanine-N7-)-methyltransferase activity"/>
    <property type="evidence" value="ECO:0007669"/>
    <property type="project" value="UniProtKB-UniRule"/>
</dbReference>
<dbReference type="PANTHER" id="PTHR31760">
    <property type="entry name" value="S-ADENOSYL-L-METHIONINE-DEPENDENT METHYLTRANSFERASES SUPERFAMILY PROTEIN"/>
    <property type="match status" value="1"/>
</dbReference>
<sequence length="251" mass="26257">MSTAVPQPGEASQDPAATGSSAPLQDADRLAAETLFGDRLPVAEAYVEHLATSGIERGLIGPREVPRLWERHVLNCAAPAPLLVDGTTVADVGSGAGLPGLCLAIARPGVEFLLIEPLERRCVWLQEVIDDLALENVTILRGRSEQFFGKVTADVVTARAVSAMTNLAGMTLPLLSGNGVLLALKGRSAAEEIAKAAKKISSLGGRDPRVFTVGDDVLAEPTTLVRVDVGSVEGVLREDVHTGSVEADPTR</sequence>
<evidence type="ECO:0000256" key="3">
    <source>
        <dbReference type="ARBA" id="ARBA00022603"/>
    </source>
</evidence>
<comment type="function">
    <text evidence="6">Specifically methylates the N7 position of a guanine in 16S rRNA.</text>
</comment>
<evidence type="ECO:0000256" key="6">
    <source>
        <dbReference type="HAMAP-Rule" id="MF_00074"/>
    </source>
</evidence>
<dbReference type="Proteomes" id="UP001247307">
    <property type="component" value="Unassembled WGS sequence"/>
</dbReference>
<evidence type="ECO:0000256" key="2">
    <source>
        <dbReference type="ARBA" id="ARBA00022552"/>
    </source>
</evidence>
<dbReference type="InterPro" id="IPR003682">
    <property type="entry name" value="rRNA_ssu_MeTfrase_G"/>
</dbReference>
<evidence type="ECO:0000256" key="7">
    <source>
        <dbReference type="SAM" id="MobiDB-lite"/>
    </source>
</evidence>
<dbReference type="HAMAP" id="MF_00074">
    <property type="entry name" value="16SrRNA_methyltr_G"/>
    <property type="match status" value="1"/>
</dbReference>
<evidence type="ECO:0000256" key="5">
    <source>
        <dbReference type="ARBA" id="ARBA00022691"/>
    </source>
</evidence>
<dbReference type="PANTHER" id="PTHR31760:SF0">
    <property type="entry name" value="S-ADENOSYL-L-METHIONINE-DEPENDENT METHYLTRANSFERASES SUPERFAMILY PROTEIN"/>
    <property type="match status" value="1"/>
</dbReference>
<evidence type="ECO:0000313" key="8">
    <source>
        <dbReference type="EMBL" id="MDR6892079.1"/>
    </source>
</evidence>
<keyword evidence="1 6" id="KW-0963">Cytoplasm</keyword>
<organism evidence="8 9">
    <name type="scientific">Falsarthrobacter nasiphocae</name>
    <dbReference type="NCBI Taxonomy" id="189863"/>
    <lineage>
        <taxon>Bacteria</taxon>
        <taxon>Bacillati</taxon>
        <taxon>Actinomycetota</taxon>
        <taxon>Actinomycetes</taxon>
        <taxon>Micrococcales</taxon>
        <taxon>Micrococcaceae</taxon>
        <taxon>Falsarthrobacter</taxon>
    </lineage>
</organism>
<feature type="binding site" evidence="6">
    <location>
        <begin position="144"/>
        <end position="145"/>
    </location>
    <ligand>
        <name>S-adenosyl-L-methionine</name>
        <dbReference type="ChEBI" id="CHEBI:59789"/>
    </ligand>
</feature>
<comment type="caution">
    <text evidence="8">The sequence shown here is derived from an EMBL/GenBank/DDBJ whole genome shotgun (WGS) entry which is preliminary data.</text>
</comment>
<keyword evidence="2 6" id="KW-0698">rRNA processing</keyword>
<evidence type="ECO:0000256" key="1">
    <source>
        <dbReference type="ARBA" id="ARBA00022490"/>
    </source>
</evidence>
<comment type="subcellular location">
    <subcellularLocation>
        <location evidence="6">Cytoplasm</location>
    </subcellularLocation>
</comment>
<keyword evidence="3 6" id="KW-0489">Methyltransferase</keyword>
<evidence type="ECO:0000313" key="9">
    <source>
        <dbReference type="Proteomes" id="UP001247307"/>
    </source>
</evidence>
<feature type="binding site" evidence="6">
    <location>
        <position position="159"/>
    </location>
    <ligand>
        <name>S-adenosyl-L-methionine</name>
        <dbReference type="ChEBI" id="CHEBI:59789"/>
    </ligand>
</feature>
<comment type="caution">
    <text evidence="6">Lacks conserved residue(s) required for the propagation of feature annotation.</text>
</comment>
<dbReference type="EC" id="2.1.1.-" evidence="6"/>
<dbReference type="Gene3D" id="3.40.50.150">
    <property type="entry name" value="Vaccinia Virus protein VP39"/>
    <property type="match status" value="1"/>
</dbReference>
<evidence type="ECO:0000256" key="4">
    <source>
        <dbReference type="ARBA" id="ARBA00022679"/>
    </source>
</evidence>
<dbReference type="NCBIfam" id="TIGR00138">
    <property type="entry name" value="rsmG_gidB"/>
    <property type="match status" value="1"/>
</dbReference>
<dbReference type="EMBL" id="JAVDUI010000001">
    <property type="protein sequence ID" value="MDR6892079.1"/>
    <property type="molecule type" value="Genomic_DNA"/>
</dbReference>
<dbReference type="SUPFAM" id="SSF53335">
    <property type="entry name" value="S-adenosyl-L-methionine-dependent methyltransferases"/>
    <property type="match status" value="1"/>
</dbReference>
<comment type="similarity">
    <text evidence="6">Belongs to the methyltransferase superfamily. RNA methyltransferase RsmG family.</text>
</comment>
<keyword evidence="9" id="KW-1185">Reference proteome</keyword>
<dbReference type="GO" id="GO:0005829">
    <property type="term" value="C:cytosol"/>
    <property type="evidence" value="ECO:0007669"/>
    <property type="project" value="TreeGrafter"/>
</dbReference>
<keyword evidence="5 6" id="KW-0949">S-adenosyl-L-methionine</keyword>
<dbReference type="RefSeq" id="WP_309850597.1">
    <property type="nucleotide sequence ID" value="NZ_BAAAIU010000005.1"/>
</dbReference>
<dbReference type="Pfam" id="PF02527">
    <property type="entry name" value="GidB"/>
    <property type="match status" value="1"/>
</dbReference>
<gene>
    <name evidence="6" type="primary">rsmG</name>
    <name evidence="8" type="ORF">J2S35_001019</name>
</gene>
<dbReference type="AlphaFoldDB" id="A0AAE3YET3"/>
<proteinExistence type="inferred from homology"/>
<keyword evidence="4 6" id="KW-0808">Transferase</keyword>
<accession>A0AAE3YET3</accession>
<feature type="binding site" evidence="6">
    <location>
        <position position="98"/>
    </location>
    <ligand>
        <name>S-adenosyl-L-methionine</name>
        <dbReference type="ChEBI" id="CHEBI:59789"/>
    </ligand>
</feature>
<name>A0AAE3YET3_9MICC</name>
<reference evidence="8" key="1">
    <citation type="submission" date="2023-07" db="EMBL/GenBank/DDBJ databases">
        <title>Sequencing the genomes of 1000 actinobacteria strains.</title>
        <authorList>
            <person name="Klenk H.-P."/>
        </authorList>
    </citation>
    <scope>NUCLEOTIDE SEQUENCE</scope>
    <source>
        <strain evidence="8">DSM 13988</strain>
    </source>
</reference>
<dbReference type="InterPro" id="IPR029063">
    <property type="entry name" value="SAM-dependent_MTases_sf"/>
</dbReference>